<organism evidence="1 2">
    <name type="scientific">Thalassospira xiamenensis</name>
    <dbReference type="NCBI Taxonomy" id="220697"/>
    <lineage>
        <taxon>Bacteria</taxon>
        <taxon>Pseudomonadati</taxon>
        <taxon>Pseudomonadota</taxon>
        <taxon>Alphaproteobacteria</taxon>
        <taxon>Rhodospirillales</taxon>
        <taxon>Thalassospiraceae</taxon>
        <taxon>Thalassospira</taxon>
    </lineage>
</organism>
<evidence type="ECO:0000313" key="1">
    <source>
        <dbReference type="EMBL" id="SOC21733.1"/>
    </source>
</evidence>
<proteinExistence type="predicted"/>
<dbReference type="EMBL" id="OBMM01000003">
    <property type="protein sequence ID" value="SOC21733.1"/>
    <property type="molecule type" value="Genomic_DNA"/>
</dbReference>
<reference evidence="1 2" key="1">
    <citation type="submission" date="2017-08" db="EMBL/GenBank/DDBJ databases">
        <authorList>
            <person name="de Groot N.N."/>
        </authorList>
    </citation>
    <scope>NUCLEOTIDE SEQUENCE [LARGE SCALE GENOMIC DNA]</scope>
    <source>
        <strain evidence="1 2">USBA 78</strain>
    </source>
</reference>
<name>A0A285THT2_9PROT</name>
<dbReference type="RefSeq" id="WP_097052255.1">
    <property type="nucleotide sequence ID" value="NZ_OBMM01000003.1"/>
</dbReference>
<accession>A0A285THT2</accession>
<evidence type="ECO:0000313" key="2">
    <source>
        <dbReference type="Proteomes" id="UP000219068"/>
    </source>
</evidence>
<sequence>MIGFSFREVFGNNILSPICAIAYHLSEAGEKVRQKPETYASFKDAVFDRLSCYTDLKPYSRLEVESTLDAWLKTNDTAPEKLMFMM</sequence>
<gene>
    <name evidence="1" type="ORF">SAMN05428964_103475</name>
</gene>
<protein>
    <submittedName>
        <fullName evidence="1">Uncharacterized protein</fullName>
    </submittedName>
</protein>
<dbReference type="Proteomes" id="UP000219068">
    <property type="component" value="Unassembled WGS sequence"/>
</dbReference>
<dbReference type="AlphaFoldDB" id="A0A285THT2"/>